<accession>A0ABN2J053</accession>
<protein>
    <submittedName>
        <fullName evidence="1">Uncharacterized protein</fullName>
    </submittedName>
</protein>
<sequence length="101" mass="11186">MGADDQWRRHPELFVLPVTVLLTRTVCVLSRQVRAGAIAALNAGYTAQARRLGVPAARLVLRHALSDQNRRTTRSPVLIAEAWHDRGPGAEWARGRKKVSP</sequence>
<dbReference type="EMBL" id="BAAALR010000075">
    <property type="protein sequence ID" value="GAA1714748.1"/>
    <property type="molecule type" value="Genomic_DNA"/>
</dbReference>
<organism evidence="1 2">
    <name type="scientific">Streptomyces yatensis</name>
    <dbReference type="NCBI Taxonomy" id="155177"/>
    <lineage>
        <taxon>Bacteria</taxon>
        <taxon>Bacillati</taxon>
        <taxon>Actinomycetota</taxon>
        <taxon>Actinomycetes</taxon>
        <taxon>Kitasatosporales</taxon>
        <taxon>Streptomycetaceae</taxon>
        <taxon>Streptomyces</taxon>
        <taxon>Streptomyces violaceusniger group</taxon>
    </lineage>
</organism>
<keyword evidence="2" id="KW-1185">Reference proteome</keyword>
<comment type="caution">
    <text evidence="1">The sequence shown here is derived from an EMBL/GenBank/DDBJ whole genome shotgun (WGS) entry which is preliminary data.</text>
</comment>
<proteinExistence type="predicted"/>
<reference evidence="1 2" key="1">
    <citation type="journal article" date="2019" name="Int. J. Syst. Evol. Microbiol.">
        <title>The Global Catalogue of Microorganisms (GCM) 10K type strain sequencing project: providing services to taxonomists for standard genome sequencing and annotation.</title>
        <authorList>
            <consortium name="The Broad Institute Genomics Platform"/>
            <consortium name="The Broad Institute Genome Sequencing Center for Infectious Disease"/>
            <person name="Wu L."/>
            <person name="Ma J."/>
        </authorList>
    </citation>
    <scope>NUCLEOTIDE SEQUENCE [LARGE SCALE GENOMIC DNA]</scope>
    <source>
        <strain evidence="1 2">JCM 13244</strain>
    </source>
</reference>
<dbReference type="Proteomes" id="UP001499947">
    <property type="component" value="Unassembled WGS sequence"/>
</dbReference>
<gene>
    <name evidence="1" type="ORF">GCM10009680_65020</name>
</gene>
<name>A0ABN2J053_9ACTN</name>
<evidence type="ECO:0000313" key="1">
    <source>
        <dbReference type="EMBL" id="GAA1714748.1"/>
    </source>
</evidence>
<evidence type="ECO:0000313" key="2">
    <source>
        <dbReference type="Proteomes" id="UP001499947"/>
    </source>
</evidence>